<dbReference type="Proteomes" id="UP000248021">
    <property type="component" value="Unassembled WGS sequence"/>
</dbReference>
<dbReference type="OrthoDB" id="9800600at2"/>
<organism evidence="1 2">
    <name type="scientific">Chelatococcus asaccharovorans</name>
    <dbReference type="NCBI Taxonomy" id="28210"/>
    <lineage>
        <taxon>Bacteria</taxon>
        <taxon>Pseudomonadati</taxon>
        <taxon>Pseudomonadota</taxon>
        <taxon>Alphaproteobacteria</taxon>
        <taxon>Hyphomicrobiales</taxon>
        <taxon>Chelatococcaceae</taxon>
        <taxon>Chelatococcus</taxon>
    </lineage>
</organism>
<dbReference type="InterPro" id="IPR019587">
    <property type="entry name" value="Polyketide_cyclase/dehydratase"/>
</dbReference>
<dbReference type="SUPFAM" id="SSF55961">
    <property type="entry name" value="Bet v1-like"/>
    <property type="match status" value="1"/>
</dbReference>
<dbReference type="CDD" id="cd07822">
    <property type="entry name" value="SRPBCC_4"/>
    <property type="match status" value="1"/>
</dbReference>
<dbReference type="PANTHER" id="PTHR36166:SF1">
    <property type="entry name" value="SRPBCC DOMAIN-CONTAINING PROTEIN"/>
    <property type="match status" value="1"/>
</dbReference>
<evidence type="ECO:0008006" key="3">
    <source>
        <dbReference type="Google" id="ProtNLM"/>
    </source>
</evidence>
<proteinExistence type="predicted"/>
<protein>
    <recommendedName>
        <fullName evidence="3">Polyketide cyclase/dehydrase/lipid transport protein</fullName>
    </recommendedName>
</protein>
<dbReference type="EMBL" id="QJJK01000005">
    <property type="protein sequence ID" value="PXW58670.1"/>
    <property type="molecule type" value="Genomic_DNA"/>
</dbReference>
<reference evidence="1 2" key="1">
    <citation type="submission" date="2018-05" db="EMBL/GenBank/DDBJ databases">
        <title>Genomic Encyclopedia of Type Strains, Phase IV (KMG-IV): sequencing the most valuable type-strain genomes for metagenomic binning, comparative biology and taxonomic classification.</title>
        <authorList>
            <person name="Goeker M."/>
        </authorList>
    </citation>
    <scope>NUCLEOTIDE SEQUENCE [LARGE SCALE GENOMIC DNA]</scope>
    <source>
        <strain evidence="1 2">DSM 6462</strain>
    </source>
</reference>
<sequence length="146" mass="16182">MFRHTLTTQIAIAAPAARIWQILMDFAAYPEWNPFIRSAQGTPQPGERLTVHIQASGTKGMTFRPKVLAATPEQELRWLGHLGIPGLFDGEHLFTLHPVSATACAFQQAEAFRGLLVPLFRGALDRDTKRGFEEMNQALKARAEAA</sequence>
<accession>A0A2V3U7G7</accession>
<dbReference type="PANTHER" id="PTHR36166">
    <property type="entry name" value="CHROMOSOME 9, WHOLE GENOME SHOTGUN SEQUENCE"/>
    <property type="match status" value="1"/>
</dbReference>
<dbReference type="Pfam" id="PF10604">
    <property type="entry name" value="Polyketide_cyc2"/>
    <property type="match status" value="1"/>
</dbReference>
<comment type="caution">
    <text evidence="1">The sequence shown here is derived from an EMBL/GenBank/DDBJ whole genome shotgun (WGS) entry which is preliminary data.</text>
</comment>
<dbReference type="RefSeq" id="WP_110374765.1">
    <property type="nucleotide sequence ID" value="NZ_JAHBRY010000001.1"/>
</dbReference>
<keyword evidence="2" id="KW-1185">Reference proteome</keyword>
<evidence type="ECO:0000313" key="1">
    <source>
        <dbReference type="EMBL" id="PXW58670.1"/>
    </source>
</evidence>
<name>A0A2V3U7G7_9HYPH</name>
<dbReference type="AlphaFoldDB" id="A0A2V3U7G7"/>
<dbReference type="InterPro" id="IPR023393">
    <property type="entry name" value="START-like_dom_sf"/>
</dbReference>
<gene>
    <name evidence="1" type="ORF">C7450_10516</name>
</gene>
<evidence type="ECO:0000313" key="2">
    <source>
        <dbReference type="Proteomes" id="UP000248021"/>
    </source>
</evidence>
<dbReference type="Gene3D" id="3.30.530.20">
    <property type="match status" value="1"/>
</dbReference>